<protein>
    <recommendedName>
        <fullName evidence="3">Carrier domain-containing protein</fullName>
    </recommendedName>
</protein>
<dbReference type="InterPro" id="IPR000873">
    <property type="entry name" value="AMP-dep_synth/lig_dom"/>
</dbReference>
<dbReference type="InterPro" id="IPR036477">
    <property type="entry name" value="Formyl_transf_N_sf"/>
</dbReference>
<evidence type="ECO:0000313" key="5">
    <source>
        <dbReference type="Proteomes" id="UP001195483"/>
    </source>
</evidence>
<evidence type="ECO:0000259" key="3">
    <source>
        <dbReference type="PROSITE" id="PS50075"/>
    </source>
</evidence>
<accession>A0AAE0TF72</accession>
<dbReference type="InterPro" id="IPR013120">
    <property type="entry name" value="FAR_NAD-bd"/>
</dbReference>
<dbReference type="Pfam" id="PF00501">
    <property type="entry name" value="AMP-binding"/>
    <property type="match status" value="1"/>
</dbReference>
<dbReference type="CDD" id="cd05930">
    <property type="entry name" value="A_NRPS"/>
    <property type="match status" value="1"/>
</dbReference>
<comment type="caution">
    <text evidence="4">The sequence shown here is derived from an EMBL/GenBank/DDBJ whole genome shotgun (WGS) entry which is preliminary data.</text>
</comment>
<gene>
    <name evidence="4" type="ORF">CHS0354_001875</name>
</gene>
<proteinExistence type="predicted"/>
<dbReference type="Gene3D" id="3.40.50.12780">
    <property type="entry name" value="N-terminal domain of ligase-like"/>
    <property type="match status" value="1"/>
</dbReference>
<dbReference type="PANTHER" id="PTHR44845">
    <property type="entry name" value="CARRIER DOMAIN-CONTAINING PROTEIN"/>
    <property type="match status" value="1"/>
</dbReference>
<dbReference type="Gene3D" id="3.40.50.12230">
    <property type="match status" value="1"/>
</dbReference>
<dbReference type="Gene3D" id="3.30.300.30">
    <property type="match status" value="1"/>
</dbReference>
<reference evidence="4" key="2">
    <citation type="journal article" date="2021" name="Genome Biol. Evol.">
        <title>Developing a high-quality reference genome for a parasitic bivalve with doubly uniparental inheritance (Bivalvia: Unionida).</title>
        <authorList>
            <person name="Smith C.H."/>
        </authorList>
    </citation>
    <scope>NUCLEOTIDE SEQUENCE</scope>
    <source>
        <strain evidence="4">CHS0354</strain>
        <tissue evidence="4">Mantle</tissue>
    </source>
</reference>
<name>A0AAE0TF72_9BIVA</name>
<dbReference type="PANTHER" id="PTHR44845:SF6">
    <property type="entry name" value="BETA-ALANINE-ACTIVATING ENZYME"/>
    <property type="match status" value="1"/>
</dbReference>
<evidence type="ECO:0000256" key="2">
    <source>
        <dbReference type="ARBA" id="ARBA00022553"/>
    </source>
</evidence>
<dbReference type="InterPro" id="IPR036291">
    <property type="entry name" value="NAD(P)-bd_dom_sf"/>
</dbReference>
<reference evidence="4" key="1">
    <citation type="journal article" date="2021" name="Genome Biol. Evol.">
        <title>A High-Quality Reference Genome for a Parasitic Bivalve with Doubly Uniparental Inheritance (Bivalvia: Unionida).</title>
        <authorList>
            <person name="Smith C.H."/>
        </authorList>
    </citation>
    <scope>NUCLEOTIDE SEQUENCE</scope>
    <source>
        <strain evidence="4">CHS0354</strain>
    </source>
</reference>
<dbReference type="InterPro" id="IPR002376">
    <property type="entry name" value="Formyl_transf_N"/>
</dbReference>
<dbReference type="PROSITE" id="PS00455">
    <property type="entry name" value="AMP_BINDING"/>
    <property type="match status" value="1"/>
</dbReference>
<dbReference type="Gene3D" id="3.40.50.720">
    <property type="entry name" value="NAD(P)-binding Rossmann-like Domain"/>
    <property type="match status" value="1"/>
</dbReference>
<dbReference type="Pfam" id="PF07993">
    <property type="entry name" value="NAD_binding_4"/>
    <property type="match status" value="1"/>
</dbReference>
<sequence length="1636" mass="184669">MTTNSIPCALIGEGNLLLRCMNLLLENGFVLKIVFTNTSYVSQLCEEKEILCQTINANLELAFRDNAVDYLFSIANPRVLKKNVLNLPRILSINYHDSPLPAYAGIHATSWAILQGERKHGISWHVVEAEIDTGDILESQEVMIENEETAFSLNMKCQEAAFTAFCRLIDGIKHGTLLRKQQKQHGRSYYGLYALPPNLGVLNFENDADKIFHLIRALEFGINHDNAFGSPKLLASTGKFFLVTNVDKAAIFVNESANPGQIIDIVDNALVIATRTTPLLLSLATLDGVQIPQSRYKENGFYTGGHIPSVYININQLTSIRKMEGFWRRQLSSYEPTIFYRQRMNVVANVIDVSTDIHIRTINMPLPFVNWVPTCVNTELFLQACFVAFMSRVSCLSTVAIGLLADKTGFDASVESMFSDITPGLFNVAFDENITDVISKCLEDLNKYTNAKTFLKDVFCRYPELRGQKRTPHHNLVIGTKSETTFTQNVGEHILHDCTLLLIFYPNTMEMRLLYNERPTQDFTHVVDVLRHFPTFLNSMNMEINPILKDIAMLTKDEMNYLFPCVAETKAEANESLSTLIRTKCQLSPNRIALKSMQHAITYKGMQQEITSLSADISRHLLKSKKGKPVVGLCFSNSIQYVLSLLATIESNAAFLPLPLDYPLDRLTFSISDANVYQILTTRFETPNLPMKKTSIKVCFQKNVAGEDVYFLEFNIENDENNIIPKSGICECMQNNVKTNGLNGVFHSACDNNINDERKNLDLQLCISKPEEEEDFCYVMYTSGSTGKPKGVKVKESSVINLARAQIKEWDLGPGDNIAQFSSIGFDASISEIFTAFLSGGTLSVLSKDERLGKEFINAMKALKVTIITLAPSALNIYRPLDLPSLTKVVSAGEACTLSTAVRWTNNTSTRFFNAYGPTETTVCSTCYEFIPGTRCEDANRELPIGRAIDGVCVYLLDDFMKPVPPGVVGEIYIGGKGLAHGYIGNARHFNEQRFVPNPLDPHMSLYKSGDHAFMDLDGTITYAGRLDDQIKIRGQRVDLSEIEYVLIQHPKIEMAVVVVHKCSSSTDPKIACFVAPTFVYNSELREYLSKALPKYMIPNFIRKFELSEFPLTTNGKVDRKLLEIDESVHDQEQSKGISHLNNIQLFLARQWCDVLKLDESFVNGLHPQSSFSELGGNSLQLILLLRTLENILGLSLSFTDVGTADTIEEFAQVIERKKDVLHKPEYFGSDKQELKDLILRDSTLDVTISSKTKRQRLRQLTHFSIMGKKCSLKNPRNILISGVTGFLGAFLLAELLEETSAHIFCMVRESTTSRGLGRIIQNMRIYNLWKSEHKSRITIVLSDQSQERMGITQDIYDDLCNVIDVLFMNAAMMNFNMPYQDHRIINVEGTKEFIKFAMTGVQKYIFLTSSLSVFLFPKSQVEMSPTQRMYYESECFDDPMLIEGGYGQSKWASERLVLQALEHLPGGAIFRPARISGRTTDGVGPRNDLFGCTMLGMKRLGCYPNLEFPFDLTPVDYVAKAMVEISLRICKESGHHEKMYHLFNKGTIPFNKLFEDMNLRPLPLDKWREELKHAPETNKELIPLTPFFFSKFWDKASQWPMFDTSNTDALISDKTKKLLQPSEELLKLYKSYFGV</sequence>
<keyword evidence="5" id="KW-1185">Reference proteome</keyword>
<dbReference type="PROSITE" id="PS50075">
    <property type="entry name" value="CARRIER"/>
    <property type="match status" value="1"/>
</dbReference>
<dbReference type="InterPro" id="IPR036736">
    <property type="entry name" value="ACP-like_sf"/>
</dbReference>
<dbReference type="Gene3D" id="1.10.1200.10">
    <property type="entry name" value="ACP-like"/>
    <property type="match status" value="1"/>
</dbReference>
<dbReference type="InterPro" id="IPR009081">
    <property type="entry name" value="PP-bd_ACP"/>
</dbReference>
<dbReference type="PROSITE" id="PS00012">
    <property type="entry name" value="PHOSPHOPANTETHEINE"/>
    <property type="match status" value="1"/>
</dbReference>
<dbReference type="Pfam" id="PF00550">
    <property type="entry name" value="PP-binding"/>
    <property type="match status" value="1"/>
</dbReference>
<dbReference type="InterPro" id="IPR045851">
    <property type="entry name" value="AMP-bd_C_sf"/>
</dbReference>
<keyword evidence="1" id="KW-0596">Phosphopantetheine</keyword>
<dbReference type="Proteomes" id="UP001195483">
    <property type="component" value="Unassembled WGS sequence"/>
</dbReference>
<dbReference type="SUPFAM" id="SSF56801">
    <property type="entry name" value="Acetyl-CoA synthetase-like"/>
    <property type="match status" value="1"/>
</dbReference>
<dbReference type="EMBL" id="JAEAOA010000176">
    <property type="protein sequence ID" value="KAK3609275.1"/>
    <property type="molecule type" value="Genomic_DNA"/>
</dbReference>
<dbReference type="InterPro" id="IPR042099">
    <property type="entry name" value="ANL_N_sf"/>
</dbReference>
<dbReference type="SUPFAM" id="SSF51735">
    <property type="entry name" value="NAD(P)-binding Rossmann-fold domains"/>
    <property type="match status" value="1"/>
</dbReference>
<dbReference type="InterPro" id="IPR025110">
    <property type="entry name" value="AMP-bd_C"/>
</dbReference>
<organism evidence="4 5">
    <name type="scientific">Potamilus streckersoni</name>
    <dbReference type="NCBI Taxonomy" id="2493646"/>
    <lineage>
        <taxon>Eukaryota</taxon>
        <taxon>Metazoa</taxon>
        <taxon>Spiralia</taxon>
        <taxon>Lophotrochozoa</taxon>
        <taxon>Mollusca</taxon>
        <taxon>Bivalvia</taxon>
        <taxon>Autobranchia</taxon>
        <taxon>Heteroconchia</taxon>
        <taxon>Palaeoheterodonta</taxon>
        <taxon>Unionida</taxon>
        <taxon>Unionoidea</taxon>
        <taxon>Unionidae</taxon>
        <taxon>Ambleminae</taxon>
        <taxon>Lampsilini</taxon>
        <taxon>Potamilus</taxon>
    </lineage>
</organism>
<feature type="domain" description="Carrier" evidence="3">
    <location>
        <begin position="1139"/>
        <end position="1219"/>
    </location>
</feature>
<dbReference type="SUPFAM" id="SSF47336">
    <property type="entry name" value="ACP-like"/>
    <property type="match status" value="1"/>
</dbReference>
<reference evidence="4" key="3">
    <citation type="submission" date="2023-05" db="EMBL/GenBank/DDBJ databases">
        <authorList>
            <person name="Smith C.H."/>
        </authorList>
    </citation>
    <scope>NUCLEOTIDE SEQUENCE</scope>
    <source>
        <strain evidence="4">CHS0354</strain>
        <tissue evidence="4">Mantle</tissue>
    </source>
</reference>
<keyword evidence="2" id="KW-0597">Phosphoprotein</keyword>
<dbReference type="SUPFAM" id="SSF53328">
    <property type="entry name" value="Formyltransferase"/>
    <property type="match status" value="1"/>
</dbReference>
<dbReference type="Pfam" id="PF00551">
    <property type="entry name" value="Formyl_trans_N"/>
    <property type="match status" value="1"/>
</dbReference>
<evidence type="ECO:0000256" key="1">
    <source>
        <dbReference type="ARBA" id="ARBA00022450"/>
    </source>
</evidence>
<dbReference type="Pfam" id="PF13193">
    <property type="entry name" value="AMP-binding_C"/>
    <property type="match status" value="1"/>
</dbReference>
<dbReference type="InterPro" id="IPR006162">
    <property type="entry name" value="Ppantetheine_attach_site"/>
</dbReference>
<evidence type="ECO:0000313" key="4">
    <source>
        <dbReference type="EMBL" id="KAK3609275.1"/>
    </source>
</evidence>
<dbReference type="InterPro" id="IPR020845">
    <property type="entry name" value="AMP-binding_CS"/>
</dbReference>